<dbReference type="GeneID" id="100377690"/>
<evidence type="ECO:0000256" key="2">
    <source>
        <dbReference type="ARBA" id="ARBA00004922"/>
    </source>
</evidence>
<dbReference type="InterPro" id="IPR003406">
    <property type="entry name" value="Glyco_trans_14"/>
</dbReference>
<comment type="pathway">
    <text evidence="2">Protein modification; protein glycosylation.</text>
</comment>
<comment type="similarity">
    <text evidence="10">Belongs to the glycosyltransferase 14 family.</text>
</comment>
<dbReference type="Pfam" id="PF02485">
    <property type="entry name" value="Branch"/>
    <property type="match status" value="1"/>
</dbReference>
<comment type="subcellular location">
    <subcellularLocation>
        <location evidence="1">Membrane</location>
        <topology evidence="1">Single-pass type II membrane protein</topology>
    </subcellularLocation>
</comment>
<evidence type="ECO:0000256" key="6">
    <source>
        <dbReference type="ARBA" id="ARBA00022968"/>
    </source>
</evidence>
<protein>
    <submittedName>
        <fullName evidence="13">Beta-1,3-galactosyl-O-glycosyl-glycoprotein beta-1,6-N-acetylglucosaminyltransferase 3-like</fullName>
    </submittedName>
</protein>
<gene>
    <name evidence="13" type="primary">LOC100377690</name>
</gene>
<keyword evidence="4" id="KW-0808">Transferase</keyword>
<evidence type="ECO:0000256" key="7">
    <source>
        <dbReference type="ARBA" id="ARBA00022989"/>
    </source>
</evidence>
<evidence type="ECO:0000256" key="11">
    <source>
        <dbReference type="SAM" id="Phobius"/>
    </source>
</evidence>
<name>A0ABM0GW07_SACKO</name>
<evidence type="ECO:0000256" key="8">
    <source>
        <dbReference type="ARBA" id="ARBA00023136"/>
    </source>
</evidence>
<feature type="transmembrane region" description="Helical" evidence="11">
    <location>
        <begin position="9"/>
        <end position="28"/>
    </location>
</feature>
<keyword evidence="8 11" id="KW-0472">Membrane</keyword>
<keyword evidence="12" id="KW-1185">Reference proteome</keyword>
<dbReference type="PANTHER" id="PTHR19297">
    <property type="entry name" value="GLYCOSYLTRANSFERASE 14 FAMILY MEMBER"/>
    <property type="match status" value="1"/>
</dbReference>
<proteinExistence type="inferred from homology"/>
<keyword evidence="3" id="KW-0328">Glycosyltransferase</keyword>
<evidence type="ECO:0000256" key="5">
    <source>
        <dbReference type="ARBA" id="ARBA00022692"/>
    </source>
</evidence>
<evidence type="ECO:0000256" key="9">
    <source>
        <dbReference type="ARBA" id="ARBA00023180"/>
    </source>
</evidence>
<evidence type="ECO:0000256" key="4">
    <source>
        <dbReference type="ARBA" id="ARBA00022679"/>
    </source>
</evidence>
<evidence type="ECO:0000313" key="12">
    <source>
        <dbReference type="Proteomes" id="UP000694865"/>
    </source>
</evidence>
<keyword evidence="9" id="KW-0325">Glycoprotein</keyword>
<dbReference type="Proteomes" id="UP000694865">
    <property type="component" value="Unplaced"/>
</dbReference>
<sequence>MVQSRHRNIVFLILVCYTLAQLCFMLLWRRSVFTECTRNKISGLTPTTTLTTKGADVMFNLTYYPTLVRNLDCRKLIDSDNISQFADKVRYIETEVWFPDNTFLQLTQDCHTFTHAHGYFNKPVTREEKDFPLAFGILMYKSVYQVEQLLRTIYRPHNTYCIHIDTKATYEIHVAMKAIVRCFDNVFIASKLNHVVWGDISILEAEKRCQEDSLKKDKTWKYYINLTGQEFPLKTNLEIVQILKELNGSVDVMTGAIVNKNRLDSIWQMKNDQMQKISRRLDRPPRNVTATKGELHCALSRVFVEFLLESDISKQWFAWLSQSLIPDEMYYNSLALLKDAPGGLYPHTHSDVISRAKVWSASKKPCQGKYIRSVCVFSWKDLPWLYKQPHLFANKFHADNDGLVLRCLEEEITRRIFSPVMLNIDFYIRFGRSHTLNSSYEQWQITEI</sequence>
<keyword evidence="7 11" id="KW-1133">Transmembrane helix</keyword>
<accession>A0ABM0GW07</accession>
<dbReference type="RefSeq" id="XP_002738561.1">
    <property type="nucleotide sequence ID" value="XM_002738515.1"/>
</dbReference>
<evidence type="ECO:0000256" key="10">
    <source>
        <dbReference type="ARBA" id="ARBA00038150"/>
    </source>
</evidence>
<reference evidence="13" key="1">
    <citation type="submission" date="2025-08" db="UniProtKB">
        <authorList>
            <consortium name="RefSeq"/>
        </authorList>
    </citation>
    <scope>IDENTIFICATION</scope>
    <source>
        <tissue evidence="13">Testes</tissue>
    </source>
</reference>
<evidence type="ECO:0000256" key="3">
    <source>
        <dbReference type="ARBA" id="ARBA00022676"/>
    </source>
</evidence>
<keyword evidence="6" id="KW-0735">Signal-anchor</keyword>
<evidence type="ECO:0000256" key="1">
    <source>
        <dbReference type="ARBA" id="ARBA00004606"/>
    </source>
</evidence>
<keyword evidence="5 11" id="KW-0812">Transmembrane</keyword>
<organism evidence="12 13">
    <name type="scientific">Saccoglossus kowalevskii</name>
    <name type="common">Acorn worm</name>
    <dbReference type="NCBI Taxonomy" id="10224"/>
    <lineage>
        <taxon>Eukaryota</taxon>
        <taxon>Metazoa</taxon>
        <taxon>Hemichordata</taxon>
        <taxon>Enteropneusta</taxon>
        <taxon>Harrimaniidae</taxon>
        <taxon>Saccoglossus</taxon>
    </lineage>
</organism>
<dbReference type="PANTHER" id="PTHR19297:SF191">
    <property type="entry name" value="PROTEIN XYLOSYLTRANSFERASE"/>
    <property type="match status" value="1"/>
</dbReference>
<evidence type="ECO:0000313" key="13">
    <source>
        <dbReference type="RefSeq" id="XP_002738561.1"/>
    </source>
</evidence>